<keyword evidence="1 5" id="KW-0489">Methyltransferase</keyword>
<feature type="transmembrane region" description="Helical" evidence="4">
    <location>
        <begin position="28"/>
        <end position="45"/>
    </location>
</feature>
<dbReference type="AlphaFoldDB" id="A0A940Y7L1"/>
<dbReference type="PANTHER" id="PTHR13610:SF9">
    <property type="entry name" value="FI06469P"/>
    <property type="match status" value="1"/>
</dbReference>
<accession>A0A940Y7L1</accession>
<keyword evidence="4" id="KW-1133">Transmembrane helix</keyword>
<dbReference type="Proteomes" id="UP000676246">
    <property type="component" value="Unassembled WGS sequence"/>
</dbReference>
<comment type="caution">
    <text evidence="5">The sequence shown here is derived from an EMBL/GenBank/DDBJ whole genome shotgun (WGS) entry which is preliminary data.</text>
</comment>
<name>A0A940Y7L1_9BURK</name>
<reference evidence="5 6" key="1">
    <citation type="submission" date="2021-04" db="EMBL/GenBank/DDBJ databases">
        <title>The genome sequence of Ideonella sp. 3Y2.</title>
        <authorList>
            <person name="Liu Y."/>
        </authorList>
    </citation>
    <scope>NUCLEOTIDE SEQUENCE [LARGE SCALE GENOMIC DNA]</scope>
    <source>
        <strain evidence="5 6">3Y2</strain>
    </source>
</reference>
<dbReference type="InterPro" id="IPR029063">
    <property type="entry name" value="SAM-dependent_MTases_sf"/>
</dbReference>
<dbReference type="InterPro" id="IPR026170">
    <property type="entry name" value="FAM173A/B"/>
</dbReference>
<evidence type="ECO:0000256" key="2">
    <source>
        <dbReference type="ARBA" id="ARBA00022679"/>
    </source>
</evidence>
<organism evidence="5 6">
    <name type="scientific">Ideonella alba</name>
    <dbReference type="NCBI Taxonomy" id="2824118"/>
    <lineage>
        <taxon>Bacteria</taxon>
        <taxon>Pseudomonadati</taxon>
        <taxon>Pseudomonadota</taxon>
        <taxon>Betaproteobacteria</taxon>
        <taxon>Burkholderiales</taxon>
        <taxon>Sphaerotilaceae</taxon>
        <taxon>Ideonella</taxon>
    </lineage>
</organism>
<dbReference type="RefSeq" id="WP_210851960.1">
    <property type="nucleotide sequence ID" value="NZ_JAGQDD010000002.1"/>
</dbReference>
<proteinExistence type="predicted"/>
<evidence type="ECO:0000313" key="5">
    <source>
        <dbReference type="EMBL" id="MBQ0929710.1"/>
    </source>
</evidence>
<protein>
    <submittedName>
        <fullName evidence="5">Class I SAM-dependent methyltransferase</fullName>
    </submittedName>
</protein>
<keyword evidence="6" id="KW-1185">Reference proteome</keyword>
<dbReference type="PANTHER" id="PTHR13610">
    <property type="entry name" value="METHYLTRANSFERASE DOMAIN-CONTAINING PROTEIN"/>
    <property type="match status" value="1"/>
</dbReference>
<sequence>MSLVWPLPALLTWAAAWALFLALGAAGLPVVGFGLALGLSALLAWRGATGMRRLILFAGFPLSVLVAGQVAIPPLAWLLPLALLALLYPVNAWRDAPLFPTPTAALRGLAAAAPLPPGARVMDAGCGLGDGLLALRAEYPGARLEGLEWSWPLAVLCRLRCRFARVRRGDIWRADWSGLDMVYLFQRPESMPRAMAKAQAELRPGAWLVSLEFEAVGWTPAARLETVPGKPVWVYRAPFH</sequence>
<evidence type="ECO:0000256" key="3">
    <source>
        <dbReference type="ARBA" id="ARBA00022691"/>
    </source>
</evidence>
<dbReference type="SUPFAM" id="SSF53335">
    <property type="entry name" value="S-adenosyl-L-methionine-dependent methyltransferases"/>
    <property type="match status" value="1"/>
</dbReference>
<keyword evidence="4" id="KW-0812">Transmembrane</keyword>
<feature type="transmembrane region" description="Helical" evidence="4">
    <location>
        <begin position="54"/>
        <end position="71"/>
    </location>
</feature>
<keyword evidence="4" id="KW-0472">Membrane</keyword>
<keyword evidence="2" id="KW-0808">Transferase</keyword>
<keyword evidence="3" id="KW-0949">S-adenosyl-L-methionine</keyword>
<evidence type="ECO:0000313" key="6">
    <source>
        <dbReference type="Proteomes" id="UP000676246"/>
    </source>
</evidence>
<dbReference type="Gene3D" id="3.40.50.150">
    <property type="entry name" value="Vaccinia Virus protein VP39"/>
    <property type="match status" value="1"/>
</dbReference>
<dbReference type="CDD" id="cd02440">
    <property type="entry name" value="AdoMet_MTases"/>
    <property type="match status" value="1"/>
</dbReference>
<evidence type="ECO:0000256" key="4">
    <source>
        <dbReference type="SAM" id="Phobius"/>
    </source>
</evidence>
<gene>
    <name evidence="5" type="ORF">KAK03_04360</name>
</gene>
<dbReference type="GO" id="GO:0016279">
    <property type="term" value="F:protein-lysine N-methyltransferase activity"/>
    <property type="evidence" value="ECO:0007669"/>
    <property type="project" value="InterPro"/>
</dbReference>
<dbReference type="EMBL" id="JAGQDD010000002">
    <property type="protein sequence ID" value="MBQ0929710.1"/>
    <property type="molecule type" value="Genomic_DNA"/>
</dbReference>
<evidence type="ECO:0000256" key="1">
    <source>
        <dbReference type="ARBA" id="ARBA00022603"/>
    </source>
</evidence>
<dbReference type="GO" id="GO:0032259">
    <property type="term" value="P:methylation"/>
    <property type="evidence" value="ECO:0007669"/>
    <property type="project" value="UniProtKB-KW"/>
</dbReference>